<feature type="compositionally biased region" description="Acidic residues" evidence="2">
    <location>
        <begin position="995"/>
        <end position="1007"/>
    </location>
</feature>
<name>A0A9P8CW46_MORAP</name>
<dbReference type="EMBL" id="JAIFTL010000133">
    <property type="protein sequence ID" value="KAG9322718.1"/>
    <property type="molecule type" value="Genomic_DNA"/>
</dbReference>
<evidence type="ECO:0000313" key="4">
    <source>
        <dbReference type="Proteomes" id="UP000717515"/>
    </source>
</evidence>
<dbReference type="AlphaFoldDB" id="A0A9P8CW46"/>
<proteinExistence type="predicted"/>
<comment type="caution">
    <text evidence="3">The sequence shown here is derived from an EMBL/GenBank/DDBJ whole genome shotgun (WGS) entry which is preliminary data.</text>
</comment>
<dbReference type="PANTHER" id="PTHR47934">
    <property type="entry name" value="PENTATRICOPEPTIDE REPEAT-CONTAINING PROTEIN PET309, MITOCHONDRIAL"/>
    <property type="match status" value="1"/>
</dbReference>
<evidence type="ECO:0000256" key="2">
    <source>
        <dbReference type="SAM" id="MobiDB-lite"/>
    </source>
</evidence>
<feature type="region of interest" description="Disordered" evidence="2">
    <location>
        <begin position="994"/>
        <end position="1018"/>
    </location>
</feature>
<dbReference type="NCBIfam" id="TIGR00756">
    <property type="entry name" value="PPR"/>
    <property type="match status" value="1"/>
</dbReference>
<organism evidence="3 4">
    <name type="scientific">Mortierella alpina</name>
    <name type="common">Oleaginous fungus</name>
    <name type="synonym">Mortierella renispora</name>
    <dbReference type="NCBI Taxonomy" id="64518"/>
    <lineage>
        <taxon>Eukaryota</taxon>
        <taxon>Fungi</taxon>
        <taxon>Fungi incertae sedis</taxon>
        <taxon>Mucoromycota</taxon>
        <taxon>Mortierellomycotina</taxon>
        <taxon>Mortierellomycetes</taxon>
        <taxon>Mortierellales</taxon>
        <taxon>Mortierellaceae</taxon>
        <taxon>Mortierella</taxon>
    </lineage>
</organism>
<dbReference type="Pfam" id="PF01535">
    <property type="entry name" value="PPR"/>
    <property type="match status" value="1"/>
</dbReference>
<dbReference type="Gene3D" id="1.25.40.10">
    <property type="entry name" value="Tetratricopeptide repeat domain"/>
    <property type="match status" value="2"/>
</dbReference>
<dbReference type="GO" id="GO:0007005">
    <property type="term" value="P:mitochondrion organization"/>
    <property type="evidence" value="ECO:0007669"/>
    <property type="project" value="TreeGrafter"/>
</dbReference>
<feature type="region of interest" description="Disordered" evidence="2">
    <location>
        <begin position="859"/>
        <end position="880"/>
    </location>
</feature>
<dbReference type="PROSITE" id="PS51375">
    <property type="entry name" value="PPR"/>
    <property type="match status" value="1"/>
</dbReference>
<protein>
    <submittedName>
        <fullName evidence="3">Uncharacterized protein</fullName>
    </submittedName>
</protein>
<feature type="repeat" description="PPR" evidence="1">
    <location>
        <begin position="671"/>
        <end position="705"/>
    </location>
</feature>
<dbReference type="GO" id="GO:0003729">
    <property type="term" value="F:mRNA binding"/>
    <property type="evidence" value="ECO:0007669"/>
    <property type="project" value="TreeGrafter"/>
</dbReference>
<accession>A0A9P8CW46</accession>
<reference evidence="3" key="1">
    <citation type="submission" date="2021-07" db="EMBL/GenBank/DDBJ databases">
        <title>Draft genome of Mortierella alpina, strain LL118, isolated from an aspen leaf litter sample.</title>
        <authorList>
            <person name="Yang S."/>
            <person name="Vinatzer B.A."/>
        </authorList>
    </citation>
    <scope>NUCLEOTIDE SEQUENCE</scope>
    <source>
        <strain evidence="3">LL118</strain>
    </source>
</reference>
<evidence type="ECO:0000313" key="3">
    <source>
        <dbReference type="EMBL" id="KAG9322718.1"/>
    </source>
</evidence>
<dbReference type="PANTHER" id="PTHR47934:SF6">
    <property type="entry name" value="MITOCHONDRIAL GROUP I INTRON SPLICING FACTOR CCM1-RELATED"/>
    <property type="match status" value="1"/>
</dbReference>
<dbReference type="GO" id="GO:0006396">
    <property type="term" value="P:RNA processing"/>
    <property type="evidence" value="ECO:0007669"/>
    <property type="project" value="TreeGrafter"/>
</dbReference>
<evidence type="ECO:0000256" key="1">
    <source>
        <dbReference type="PROSITE-ProRule" id="PRU00708"/>
    </source>
</evidence>
<dbReference type="GO" id="GO:0005739">
    <property type="term" value="C:mitochondrion"/>
    <property type="evidence" value="ECO:0007669"/>
    <property type="project" value="TreeGrafter"/>
</dbReference>
<sequence>MMEPPSPSPDSQTVASPRKTSLLVPLALLGYSVSGMRPASIRHFLPGPRLSISSAEAPTHTRIRTPPPLARTTRTAADAADHFWQTCFSRAYLRAVVSKDLVRSNPGTTLRKEAGCTGSTVPFPPTTFQINRYLVRRQSERPYTSTAATGAATTGASLKSVCNTPIHGKVSPVSTATSSNRTQQRSTRQLMATLDKALQDSDLRTALDIYLLLKRRSFEPQLLRTWFHIQRRLVRLFHQAQLEKLAAYPGQQQSRQSERHEWNRKRVLRHIAQRTLKGNEHAESLAALVDAIGRSKAIVHHSYQRKSAMKLQDWRDALRVLEEWAASPASWKRPVDNNGVTPKGTAKVITLTSGHLWRHPTLENDLSHWLTKLMKKLVYSHTYLIRSLLDSIPQQFGIRTTAAMHVVLLEYYATLGFKGCSESMAIVEHMNHENIPWKQEPAVYDYLLHSLSHMSGNEAQADRIIEQMLASDLIPREETMKAAIMCAARAGDLEACSRYIRRMHQEWNLTVTERMKAILLYACAKRGDFDSALEILSQLSHTGTLVHPRTEMGTHCGRPTLEATSNKSATIADMEPILSTQDIVNNSNMLLALINQTHAKRGRREQLTQKFVKEEVSRVLELFTVITKDPNQVDTQLYTIMMQYLSTLPSPLPGMLYLYNEMRASTNAQPNKVTYRVMLEACAEQMDMDQGEQLWSDMAEAGIPEDSHVRASFVKGWGRVGSLDLAEQYTREGLLAQEALDQQQQYQHAAASVTDSKPSRWTPMILKAGQQLKRLHASDMISLTVLHELMKANWAHNRPERVLELYQEMDKGRWGTRIRPNQFSVSIVLQACGSGTAPESLIDEGINLVEGYLDKQRQLHNQQHRHQESDDSKADDAFDDQDRMDDMRSQRLPFPLTTAIVERTLPTLSDLNYRLYYTMLGRHHRQRKMIAVWDDMMDMIERPPSRLVVNLVTEALENVQWGAGPIKRIQRELREKWPMVEWLGTRRSRPHDGGFDVDAEYEADERDDSVGAGGRFWK</sequence>
<feature type="compositionally biased region" description="Basic and acidic residues" evidence="2">
    <location>
        <begin position="865"/>
        <end position="880"/>
    </location>
</feature>
<dbReference type="InterPro" id="IPR011990">
    <property type="entry name" value="TPR-like_helical_dom_sf"/>
</dbReference>
<dbReference type="Proteomes" id="UP000717515">
    <property type="component" value="Unassembled WGS sequence"/>
</dbReference>
<dbReference type="InterPro" id="IPR002885">
    <property type="entry name" value="PPR_rpt"/>
</dbReference>
<dbReference type="InterPro" id="IPR051114">
    <property type="entry name" value="Mito_RNA_Proc_CCM1"/>
</dbReference>
<gene>
    <name evidence="3" type="ORF">KVV02_000796</name>
</gene>